<dbReference type="PANTHER" id="PTHR43537:SF51">
    <property type="entry name" value="HTH-TYPE TRANSCRIPTIONAL REGULATOR LGOR-RELATED"/>
    <property type="match status" value="1"/>
</dbReference>
<dbReference type="InterPro" id="IPR036388">
    <property type="entry name" value="WH-like_DNA-bd_sf"/>
</dbReference>
<reference evidence="6" key="1">
    <citation type="submission" date="2017-03" db="EMBL/GenBank/DDBJ databases">
        <authorList>
            <person name="Safronova V.I."/>
            <person name="Sazanova A.L."/>
            <person name="Chirak E.R."/>
        </authorList>
    </citation>
    <scope>NUCLEOTIDE SEQUENCE [LARGE SCALE GENOMIC DNA]</scope>
    <source>
        <strain evidence="6">Ach-343</strain>
    </source>
</reference>
<sequence>MYKQHEDKLGWAQSKTNRVYKALKKLVVDFTMPPDTRFDMRRIARVLKISPTPIREALIQLEAEKYIMGSPRNGYYNKKLDTKQISDEYRFANIILKHAIRENLDEYSKPWPVLPTNPSWNDNYLIRDFLEGFSESIAESSNNERMLDSVHESNIRTRYVRLLDLQRPERLSCIRADMSELLELLDKRDKNGAIANVDRQFSAMIDTVPELVLEGNHRAGRTKESWLETLSLIWAES</sequence>
<keyword evidence="6" id="KW-1185">Reference proteome</keyword>
<dbReference type="GO" id="GO:0003700">
    <property type="term" value="F:DNA-binding transcription factor activity"/>
    <property type="evidence" value="ECO:0007669"/>
    <property type="project" value="InterPro"/>
</dbReference>
<comment type="caution">
    <text evidence="5">The sequence shown here is derived from an EMBL/GenBank/DDBJ whole genome shotgun (WGS) entry which is preliminary data.</text>
</comment>
<dbReference type="InterPro" id="IPR000524">
    <property type="entry name" value="Tscrpt_reg_HTH_GntR"/>
</dbReference>
<dbReference type="InterPro" id="IPR008920">
    <property type="entry name" value="TF_FadR/GntR_C"/>
</dbReference>
<dbReference type="InterPro" id="IPR036390">
    <property type="entry name" value="WH_DNA-bd_sf"/>
</dbReference>
<gene>
    <name evidence="5" type="ORF">B5V02_12730</name>
</gene>
<dbReference type="GO" id="GO:0003677">
    <property type="term" value="F:DNA binding"/>
    <property type="evidence" value="ECO:0007669"/>
    <property type="project" value="UniProtKB-KW"/>
</dbReference>
<keyword evidence="3" id="KW-0804">Transcription</keyword>
<keyword evidence="2" id="KW-0238">DNA-binding</keyword>
<dbReference type="AlphaFoldDB" id="A0A2W7C4V8"/>
<evidence type="ECO:0000313" key="6">
    <source>
        <dbReference type="Proteomes" id="UP000248616"/>
    </source>
</evidence>
<evidence type="ECO:0000256" key="1">
    <source>
        <dbReference type="ARBA" id="ARBA00023015"/>
    </source>
</evidence>
<name>A0A2W7C4V8_9HYPH</name>
<protein>
    <submittedName>
        <fullName evidence="5">GntR family transcriptional regulator</fullName>
    </submittedName>
</protein>
<dbReference type="PANTHER" id="PTHR43537">
    <property type="entry name" value="TRANSCRIPTIONAL REGULATOR, GNTR FAMILY"/>
    <property type="match status" value="1"/>
</dbReference>
<evidence type="ECO:0000256" key="3">
    <source>
        <dbReference type="ARBA" id="ARBA00023163"/>
    </source>
</evidence>
<dbReference type="Proteomes" id="UP000248616">
    <property type="component" value="Unassembled WGS sequence"/>
</dbReference>
<dbReference type="OrthoDB" id="8087528at2"/>
<organism evidence="5 6">
    <name type="scientific">Mesorhizobium kowhaii</name>
    <dbReference type="NCBI Taxonomy" id="1300272"/>
    <lineage>
        <taxon>Bacteria</taxon>
        <taxon>Pseudomonadati</taxon>
        <taxon>Pseudomonadota</taxon>
        <taxon>Alphaproteobacteria</taxon>
        <taxon>Hyphomicrobiales</taxon>
        <taxon>Phyllobacteriaceae</taxon>
        <taxon>Mesorhizobium</taxon>
    </lineage>
</organism>
<proteinExistence type="predicted"/>
<dbReference type="SUPFAM" id="SSF46785">
    <property type="entry name" value="Winged helix' DNA-binding domain"/>
    <property type="match status" value="1"/>
</dbReference>
<dbReference type="SUPFAM" id="SSF48008">
    <property type="entry name" value="GntR ligand-binding domain-like"/>
    <property type="match status" value="1"/>
</dbReference>
<keyword evidence="1" id="KW-0805">Transcription regulation</keyword>
<dbReference type="Gene3D" id="1.10.10.10">
    <property type="entry name" value="Winged helix-like DNA-binding domain superfamily/Winged helix DNA-binding domain"/>
    <property type="match status" value="1"/>
</dbReference>
<evidence type="ECO:0000313" key="5">
    <source>
        <dbReference type="EMBL" id="PZV38152.1"/>
    </source>
</evidence>
<accession>A0A2W7C4V8</accession>
<evidence type="ECO:0000259" key="4">
    <source>
        <dbReference type="SMART" id="SM00345"/>
    </source>
</evidence>
<dbReference type="SMART" id="SM00345">
    <property type="entry name" value="HTH_GNTR"/>
    <property type="match status" value="1"/>
</dbReference>
<dbReference type="EMBL" id="MZXV01000030">
    <property type="protein sequence ID" value="PZV38152.1"/>
    <property type="molecule type" value="Genomic_DNA"/>
</dbReference>
<evidence type="ECO:0000256" key="2">
    <source>
        <dbReference type="ARBA" id="ARBA00023125"/>
    </source>
</evidence>
<dbReference type="Pfam" id="PF00392">
    <property type="entry name" value="GntR"/>
    <property type="match status" value="1"/>
</dbReference>
<dbReference type="RefSeq" id="WP_111544566.1">
    <property type="nucleotide sequence ID" value="NZ_MZXV01000030.1"/>
</dbReference>
<feature type="domain" description="HTH gntR-type" evidence="4">
    <location>
        <begin position="19"/>
        <end position="77"/>
    </location>
</feature>